<dbReference type="GO" id="GO:0000976">
    <property type="term" value="F:transcription cis-regulatory region binding"/>
    <property type="evidence" value="ECO:0007669"/>
    <property type="project" value="TreeGrafter"/>
</dbReference>
<evidence type="ECO:0000313" key="7">
    <source>
        <dbReference type="EMBL" id="QBI55505.1"/>
    </source>
</evidence>
<dbReference type="OrthoDB" id="7186647at2"/>
<gene>
    <name evidence="7" type="ORF">EKD16_18710</name>
</gene>
<feature type="region of interest" description="Disordered" evidence="5">
    <location>
        <begin position="1"/>
        <end position="42"/>
    </location>
</feature>
<dbReference type="RefSeq" id="WP_131099492.1">
    <property type="nucleotide sequence ID" value="NZ_CP036455.1"/>
</dbReference>
<dbReference type="Gene3D" id="1.10.357.10">
    <property type="entry name" value="Tetracycline Repressor, domain 2"/>
    <property type="match status" value="1"/>
</dbReference>
<keyword evidence="3" id="KW-0804">Transcription</keyword>
<evidence type="ECO:0000256" key="3">
    <source>
        <dbReference type="ARBA" id="ARBA00023163"/>
    </source>
</evidence>
<dbReference type="KEGG" id="strr:EKD16_18710"/>
<dbReference type="InterPro" id="IPR009057">
    <property type="entry name" value="Homeodomain-like_sf"/>
</dbReference>
<evidence type="ECO:0000313" key="8">
    <source>
        <dbReference type="Proteomes" id="UP000292235"/>
    </source>
</evidence>
<name>A0A4P6Q4D2_9ACTN</name>
<dbReference type="Proteomes" id="UP000292235">
    <property type="component" value="Chromosome"/>
</dbReference>
<reference evidence="7 8" key="1">
    <citation type="submission" date="2019-02" db="EMBL/GenBank/DDBJ databases">
        <authorList>
            <person name="Khodamoradi S."/>
            <person name="Hahnke R.L."/>
            <person name="Kaempfer P."/>
            <person name="Schumann P."/>
            <person name="Rohde M."/>
            <person name="Steinert M."/>
            <person name="Luzhetskyy A."/>
            <person name="Wink J."/>
            <person name="Ruckert C."/>
        </authorList>
    </citation>
    <scope>NUCLEOTIDE SEQUENCE [LARGE SCALE GENOMIC DNA]</scope>
    <source>
        <strain evidence="7 8">M2</strain>
    </source>
</reference>
<feature type="domain" description="HTH tetR-type" evidence="6">
    <location>
        <begin position="50"/>
        <end position="110"/>
    </location>
</feature>
<organism evidence="7 8">
    <name type="scientific">Streptomonospora litoralis</name>
    <dbReference type="NCBI Taxonomy" id="2498135"/>
    <lineage>
        <taxon>Bacteria</taxon>
        <taxon>Bacillati</taxon>
        <taxon>Actinomycetota</taxon>
        <taxon>Actinomycetes</taxon>
        <taxon>Streptosporangiales</taxon>
        <taxon>Nocardiopsidaceae</taxon>
        <taxon>Streptomonospora</taxon>
    </lineage>
</organism>
<dbReference type="Pfam" id="PF00440">
    <property type="entry name" value="TetR_N"/>
    <property type="match status" value="1"/>
</dbReference>
<keyword evidence="2 4" id="KW-0238">DNA-binding</keyword>
<evidence type="ECO:0000256" key="1">
    <source>
        <dbReference type="ARBA" id="ARBA00023015"/>
    </source>
</evidence>
<feature type="DNA-binding region" description="H-T-H motif" evidence="4">
    <location>
        <begin position="73"/>
        <end position="92"/>
    </location>
</feature>
<dbReference type="AlphaFoldDB" id="A0A4P6Q4D2"/>
<evidence type="ECO:0000256" key="4">
    <source>
        <dbReference type="PROSITE-ProRule" id="PRU00335"/>
    </source>
</evidence>
<dbReference type="InterPro" id="IPR050109">
    <property type="entry name" value="HTH-type_TetR-like_transc_reg"/>
</dbReference>
<evidence type="ECO:0000256" key="2">
    <source>
        <dbReference type="ARBA" id="ARBA00023125"/>
    </source>
</evidence>
<protein>
    <submittedName>
        <fullName evidence="7">Transcriptional regulator, TetR family</fullName>
    </submittedName>
</protein>
<evidence type="ECO:0000256" key="5">
    <source>
        <dbReference type="SAM" id="MobiDB-lite"/>
    </source>
</evidence>
<dbReference type="SUPFAM" id="SSF46689">
    <property type="entry name" value="Homeodomain-like"/>
    <property type="match status" value="1"/>
</dbReference>
<dbReference type="PROSITE" id="PS50977">
    <property type="entry name" value="HTH_TETR_2"/>
    <property type="match status" value="1"/>
</dbReference>
<dbReference type="GO" id="GO:0003700">
    <property type="term" value="F:DNA-binding transcription factor activity"/>
    <property type="evidence" value="ECO:0007669"/>
    <property type="project" value="TreeGrafter"/>
</dbReference>
<accession>A0A4P6Q4D2</accession>
<dbReference type="PANTHER" id="PTHR30055">
    <property type="entry name" value="HTH-TYPE TRANSCRIPTIONAL REGULATOR RUTR"/>
    <property type="match status" value="1"/>
</dbReference>
<keyword evidence="8" id="KW-1185">Reference proteome</keyword>
<sequence>MSTGPRETQSRPDPGTVTPDSEQERRGSPDAVAYAPQRPAPRKVHYRKSERTRLEFLDAAETALAAVPLNELTVERVCERAGKSRSTYYRHFDDLPAVIRELIRTRHAVFIAEIEPKAGEHLEDFLRRGIDLLHRSWQQHPQVWLTALDLHVLGDEGSRMQAEWTHMLLEKTPRIAALARNTHYKLASRPPDRLEGRIGNWLLGTYFVFATLYRSPGRETVTAQVDDQTDLGILACGFEPGRVSARERARLAFLDAADALAADVPSGELTVAEICRHARKSTTTFHRCFPGGLRELRGVLDAVPADAPAPAARR</sequence>
<proteinExistence type="predicted"/>
<evidence type="ECO:0000259" key="6">
    <source>
        <dbReference type="PROSITE" id="PS50977"/>
    </source>
</evidence>
<keyword evidence="1" id="KW-0805">Transcription regulation</keyword>
<dbReference type="InterPro" id="IPR001647">
    <property type="entry name" value="HTH_TetR"/>
</dbReference>
<dbReference type="PANTHER" id="PTHR30055:SF234">
    <property type="entry name" value="HTH-TYPE TRANSCRIPTIONAL REGULATOR BETI"/>
    <property type="match status" value="1"/>
</dbReference>
<dbReference type="EMBL" id="CP036455">
    <property type="protein sequence ID" value="QBI55505.1"/>
    <property type="molecule type" value="Genomic_DNA"/>
</dbReference>